<comment type="similarity">
    <text evidence="4">Belongs to the CHCHD7 family.</text>
</comment>
<dbReference type="PANTHER" id="PTHR46811:SF1">
    <property type="entry name" value="COILED-COIL-HELIX-COILED-COIL-HELIX DOMAIN-CONTAINING PROTEIN 7"/>
    <property type="match status" value="1"/>
</dbReference>
<dbReference type="PROSITE" id="PS51808">
    <property type="entry name" value="CHCH"/>
    <property type="match status" value="1"/>
</dbReference>
<gene>
    <name evidence="6" type="primary">CHCHD7</name>
</gene>
<evidence type="ECO:0000313" key="6">
    <source>
        <dbReference type="Ensembl" id="ENSPTXP00000005557.1"/>
    </source>
</evidence>
<keyword evidence="3" id="KW-1015">Disulfide bond</keyword>
<keyword evidence="2" id="KW-0496">Mitochondrion</keyword>
<reference evidence="6" key="1">
    <citation type="submission" date="2025-08" db="UniProtKB">
        <authorList>
            <consortium name="Ensembl"/>
        </authorList>
    </citation>
    <scope>IDENTIFICATION</scope>
</reference>
<keyword evidence="7" id="KW-1185">Reference proteome</keyword>
<evidence type="ECO:0000256" key="2">
    <source>
        <dbReference type="ARBA" id="ARBA00023128"/>
    </source>
</evidence>
<dbReference type="PANTHER" id="PTHR46811">
    <property type="entry name" value="COILED-COIL-HELIX-COILED-COIL-HELIX DOMAIN-CONTAINING PROTEIN 7"/>
    <property type="match status" value="1"/>
</dbReference>
<name>A0A670Y845_PSETE</name>
<accession>A0A670Y845</accession>
<dbReference type="Ensembl" id="ENSPTXT00000005737.1">
    <property type="protein sequence ID" value="ENSPTXP00000005557.1"/>
    <property type="gene ID" value="ENSPTXG00000004045.1"/>
</dbReference>
<evidence type="ECO:0000313" key="7">
    <source>
        <dbReference type="Proteomes" id="UP000472273"/>
    </source>
</evidence>
<evidence type="ECO:0000256" key="1">
    <source>
        <dbReference type="ARBA" id="ARBA00004569"/>
    </source>
</evidence>
<evidence type="ECO:0000256" key="4">
    <source>
        <dbReference type="ARBA" id="ARBA00038205"/>
    </source>
</evidence>
<comment type="subcellular location">
    <subcellularLocation>
        <location evidence="1">Mitochondrion intermembrane space</location>
    </subcellularLocation>
</comment>
<organism evidence="6 7">
    <name type="scientific">Pseudonaja textilis</name>
    <name type="common">Eastern brown snake</name>
    <dbReference type="NCBI Taxonomy" id="8673"/>
    <lineage>
        <taxon>Eukaryota</taxon>
        <taxon>Metazoa</taxon>
        <taxon>Chordata</taxon>
        <taxon>Craniata</taxon>
        <taxon>Vertebrata</taxon>
        <taxon>Euteleostomi</taxon>
        <taxon>Lepidosauria</taxon>
        <taxon>Squamata</taxon>
        <taxon>Bifurcata</taxon>
        <taxon>Unidentata</taxon>
        <taxon>Episquamata</taxon>
        <taxon>Toxicofera</taxon>
        <taxon>Serpentes</taxon>
        <taxon>Colubroidea</taxon>
        <taxon>Elapidae</taxon>
        <taxon>Hydrophiinae</taxon>
        <taxon>Pseudonaja</taxon>
    </lineage>
</organism>
<proteinExistence type="inferred from homology"/>
<dbReference type="GO" id="GO:0005758">
    <property type="term" value="C:mitochondrial intermembrane space"/>
    <property type="evidence" value="ECO:0007669"/>
    <property type="project" value="UniProtKB-SubCell"/>
</dbReference>
<dbReference type="InterPro" id="IPR009069">
    <property type="entry name" value="Cys_alpha_HP_mot_SF"/>
</dbReference>
<dbReference type="SUPFAM" id="SSF47072">
    <property type="entry name" value="Cysteine alpha-hairpin motif"/>
    <property type="match status" value="1"/>
</dbReference>
<dbReference type="GeneTree" id="ENSGT00390000001029"/>
<protein>
    <recommendedName>
        <fullName evidence="5">Coiled-coil-helix-coiled-coil-helix domain-containing protein 7</fullName>
    </recommendedName>
</protein>
<dbReference type="Proteomes" id="UP000472273">
    <property type="component" value="Unplaced"/>
</dbReference>
<dbReference type="GO" id="GO:0033108">
    <property type="term" value="P:mitochondrial respiratory chain complex assembly"/>
    <property type="evidence" value="ECO:0007669"/>
    <property type="project" value="TreeGrafter"/>
</dbReference>
<dbReference type="AlphaFoldDB" id="A0A670Y845"/>
<evidence type="ECO:0000256" key="5">
    <source>
        <dbReference type="ARBA" id="ARBA00039509"/>
    </source>
</evidence>
<sequence>MMLSELSKLSYIFCPISRVMYSQAQASRSTCESSKLLIFSPQAYAFLDKSCCRLKKKSRVKQYHTDFMSQKRRLQDYDINPCLVESKASRKCLEVNQSDKDMCAIYFLKYKNCRKFWHGIMMQRKQDGIKPDMPIAEERKRILASLEGAPY</sequence>
<evidence type="ECO:0000256" key="3">
    <source>
        <dbReference type="ARBA" id="ARBA00023157"/>
    </source>
</evidence>
<reference evidence="6" key="2">
    <citation type="submission" date="2025-09" db="UniProtKB">
        <authorList>
            <consortium name="Ensembl"/>
        </authorList>
    </citation>
    <scope>IDENTIFICATION</scope>
</reference>
<dbReference type="InterPro" id="IPR051040">
    <property type="entry name" value="COX23"/>
</dbReference>